<dbReference type="InterPro" id="IPR022385">
    <property type="entry name" value="Rhs_assc_core"/>
</dbReference>
<dbReference type="Gene3D" id="2.180.10.10">
    <property type="entry name" value="RHS repeat-associated core"/>
    <property type="match status" value="3"/>
</dbReference>
<dbReference type="Pfam" id="PF15523">
    <property type="entry name" value="Ntox16"/>
    <property type="match status" value="1"/>
</dbReference>
<evidence type="ECO:0000256" key="2">
    <source>
        <dbReference type="SAM" id="MobiDB-lite"/>
    </source>
</evidence>
<evidence type="ECO:0000256" key="3">
    <source>
        <dbReference type="SAM" id="Phobius"/>
    </source>
</evidence>
<dbReference type="EMBL" id="PJLB01000008">
    <property type="protein sequence ID" value="PND02237.1"/>
    <property type="molecule type" value="Genomic_DNA"/>
</dbReference>
<dbReference type="NCBIfam" id="TIGR03696">
    <property type="entry name" value="Rhs_assc_core"/>
    <property type="match status" value="1"/>
</dbReference>
<dbReference type="InterPro" id="IPR029118">
    <property type="entry name" value="Ntox16"/>
</dbReference>
<keyword evidence="3" id="KW-0472">Membrane</keyword>
<dbReference type="Pfam" id="PF05593">
    <property type="entry name" value="RHS_repeat"/>
    <property type="match status" value="1"/>
</dbReference>
<evidence type="ECO:0000313" key="6">
    <source>
        <dbReference type="EMBL" id="PND02237.1"/>
    </source>
</evidence>
<dbReference type="Proteomes" id="UP000236075">
    <property type="component" value="Unassembled WGS sequence"/>
</dbReference>
<name>A0AAX0WIW8_9BACT</name>
<feature type="compositionally biased region" description="Polar residues" evidence="2">
    <location>
        <begin position="7"/>
        <end position="24"/>
    </location>
</feature>
<evidence type="ECO:0000259" key="4">
    <source>
        <dbReference type="Pfam" id="PF15523"/>
    </source>
</evidence>
<dbReference type="InterPro" id="IPR050708">
    <property type="entry name" value="T6SS_VgrG/RHS"/>
</dbReference>
<gene>
    <name evidence="6" type="ORF">CXT95_06070</name>
</gene>
<feature type="transmembrane region" description="Helical" evidence="3">
    <location>
        <begin position="1790"/>
        <end position="1820"/>
    </location>
</feature>
<dbReference type="InterPro" id="IPR006530">
    <property type="entry name" value="YD"/>
</dbReference>
<feature type="domain" description="Novel toxin 16" evidence="4">
    <location>
        <begin position="1852"/>
        <end position="1933"/>
    </location>
</feature>
<dbReference type="RefSeq" id="WP_102748291.1">
    <property type="nucleotide sequence ID" value="NZ_PJLB01000008.1"/>
</dbReference>
<dbReference type="InterPro" id="IPR056823">
    <property type="entry name" value="TEN-like_YD-shell"/>
</dbReference>
<organism evidence="6 7">
    <name type="scientific">Akkermansia muciniphila</name>
    <dbReference type="NCBI Taxonomy" id="239935"/>
    <lineage>
        <taxon>Bacteria</taxon>
        <taxon>Pseudomonadati</taxon>
        <taxon>Verrucomicrobiota</taxon>
        <taxon>Verrucomicrobiia</taxon>
        <taxon>Verrucomicrobiales</taxon>
        <taxon>Akkermansiaceae</taxon>
        <taxon>Akkermansia</taxon>
    </lineage>
</organism>
<dbReference type="InterPro" id="IPR031325">
    <property type="entry name" value="RHS_repeat"/>
</dbReference>
<dbReference type="NCBIfam" id="TIGR01643">
    <property type="entry name" value="YD_repeat_2x"/>
    <property type="match status" value="1"/>
</dbReference>
<reference evidence="6 7" key="1">
    <citation type="journal article" date="2017" name="BMC Genomics">
        <title>Genome sequencing of 39 Akkermansia muciniphila isolates reveals its population structure, genomic and functional diverisity, and global distribution in mammalian gut microbiotas.</title>
        <authorList>
            <person name="Guo X."/>
            <person name="Li S."/>
            <person name="Zhang J."/>
            <person name="Wu F."/>
            <person name="Li X."/>
            <person name="Wu D."/>
            <person name="Zhang M."/>
            <person name="Ou Z."/>
            <person name="Jie Z."/>
            <person name="Yan Q."/>
            <person name="Li P."/>
            <person name="Yi J."/>
            <person name="Peng Y."/>
        </authorList>
    </citation>
    <scope>NUCLEOTIDE SEQUENCE [LARGE SCALE GENOMIC DNA]</scope>
    <source>
        <strain evidence="6 7">GP28</strain>
    </source>
</reference>
<dbReference type="PANTHER" id="PTHR32305">
    <property type="match status" value="1"/>
</dbReference>
<sequence length="1938" mass="212997">MKEQSFDNDVNSLTGMSNSNSGTPSAIDEQAPTDAFERSWDWDFEVRELGPDETAECKVTMGADDLANLTVDGEERLDIGPRGQYGGGSYEPQTASFSIEPGMHRAHVDYSNISIPNANNNIAKFTFDLKVEITNRQTGSSSSYVPPETETEPVDNNDEGDDDPCGGSSSGSSSSPNSSSSNPCPNGDNGGDEDEIDPDNPFSPDDCMDNRGGSPGASAVRSLVSSASAYGKFSSAGKRVTAQTRKTSMVWRTSFGSFRGMEGVPYGMLEIVAYNFSSRLWTPAALQYLHPMASCILPPSGRELGADMAFQIRNGGTRANYYCYAGAASAGSIGGSRKRTGSVSMAYAAAEGRAVSASASAAEMRVSNARGNTVIYGGSSVSALGAASGYRTKLGSSWTAQDFANYLDIVRSADDVIRQVWNLWDGLANIENVTDTGYVIAFYLPEQVGAKNVSTGLYAVTGTPFKTFTIEGNTETGKLTVTEQAEGRAPYVTRYWQGTGGAWCMSQGEGEDSIFTIRERQEVSSGIWKLFTTVQRGENGTPISRVCETYEQGRSGNLCTSRMEAYGTDYARETTYAYNAVGKLIRETAPDGSEKTWSYDAFGRETVRMEPWAGGGRKGTYTYYRCSDHADPDIAHQYVVLTMNAARLADTHYTYTEVNHVRRVEKRTTALGAEGEQLEVTETWLPAAPNEYARGRLKMKQSASGVQTVYGYEAASQYGALYRETRETQIAGQAVPGHSTRKVTYVSAQGNNTRIEKYALLTDGTWTLTDTADYEYDRENRWIKRTRGNGRVTEREMMCCGPLWEKDEDGIMTTYSYNTARQLVEVSRSEVADGETVVTPETIVSYKRDAFGRILQTRRDVGPMTTTESKVYDLLGQLVQETDVLGRSSTRAYSADGLTETVTTPTGATLVTIRHADGTVLEQSGTGQRHLLYRTEYSAEGVVRSTLLPRAEGEPELVEQTVTDGRGNMVRVSRANANGGLVHDRRVFDLNNRLLRQQVDGMAPLLYDYDSFGNIVKTTLKLVENPTPANSLVTEYAYARRQREDGVYRVTTVTRCNSQGTTYAESTAELVSFLSSSLAGKNISTDPRGNETLQWTEYTAPARRTVKTQSPASSVIAETVVIDGYTVSRKDHAGVLTASSRAYTASGSTETYTDARGNAAVTVFDIAGRETARTDAAGNTTTIQYDPSTASPSCVTDALGNTACYAYDPRGRKTAEYGTALQPSVFAYDDADRLVSLMTFRVPGETIAADPRERTDGDMTAWSYDDASGLMTAKTYADGHGESYSYDDWNRLAVKRQARTVDGQGTPLATSYAYDPQTGNLVSVIHNDATPSLNYVYNHLNLLTQVADDSGTRTLAYNQYNEAESETTAGLAASALNYLRDGLGRPSGYSLHYGEGIVQQTAWEYDGCGRLSTVSLNNGADPFVYGYHAVNGLLETLDYPNTLRRWYTREEKRDLLTRIDYLRPGSANYPAKTDYAYDALGRPTEKKDYFNTPAPGLTHSYSYNSRGELIADAMSRGGTYAYAYDNIGNRVTSWEGSGASAEVYTANNLNQYTAITREEGASFAPAYDSDGNQTKIQTSMGEWEVSYNALNQAARFIQGNRRVECRYDYLNRRIEKAVYEGEILMSKKRFIYHGYLQIAELDAAATESAMPVLRKTYLWDPLEPAATRILAMSLFDETGTWVENLYYTHDLLKNTTALFGIRAGRRALYEYGPYGNILRMEGNAAEDNPFRFSSEYADDELGLVYYNYRYYNPQNGRCISRDPIIEKQKDNVYSYAYNTPSILIDVQGQFAFAIALFNPIGAAVVAAAAVGVAVAVVVVVAEKVIDEISSDTTKKTVPETVPIAIPQKPRYGNCSKQRHSELNKEVGRKCKGSSMHCKNKNMCKNEIERNIKRFQDCIDARTKINNECFNGGDNAHNDEIERALAGKKRCQDKLNQLL</sequence>
<dbReference type="Pfam" id="PF25023">
    <property type="entry name" value="TEN_YD-shell"/>
    <property type="match status" value="1"/>
</dbReference>
<keyword evidence="1" id="KW-0677">Repeat</keyword>
<protein>
    <submittedName>
        <fullName evidence="6">Sugar-binding protein</fullName>
    </submittedName>
</protein>
<evidence type="ECO:0000256" key="1">
    <source>
        <dbReference type="ARBA" id="ARBA00022737"/>
    </source>
</evidence>
<keyword evidence="3" id="KW-0812">Transmembrane</keyword>
<comment type="caution">
    <text evidence="6">The sequence shown here is derived from an EMBL/GenBank/DDBJ whole genome shotgun (WGS) entry which is preliminary data.</text>
</comment>
<feature type="region of interest" description="Disordered" evidence="2">
    <location>
        <begin position="1"/>
        <end position="34"/>
    </location>
</feature>
<proteinExistence type="predicted"/>
<accession>A0AAX0WIW8</accession>
<dbReference type="PANTHER" id="PTHR32305:SF15">
    <property type="entry name" value="PROTEIN RHSA-RELATED"/>
    <property type="match status" value="1"/>
</dbReference>
<feature type="compositionally biased region" description="Acidic residues" evidence="2">
    <location>
        <begin position="149"/>
        <end position="164"/>
    </location>
</feature>
<evidence type="ECO:0000259" key="5">
    <source>
        <dbReference type="Pfam" id="PF25023"/>
    </source>
</evidence>
<evidence type="ECO:0000313" key="7">
    <source>
        <dbReference type="Proteomes" id="UP000236075"/>
    </source>
</evidence>
<feature type="region of interest" description="Disordered" evidence="2">
    <location>
        <begin position="136"/>
        <end position="219"/>
    </location>
</feature>
<feature type="compositionally biased region" description="Low complexity" evidence="2">
    <location>
        <begin position="165"/>
        <end position="187"/>
    </location>
</feature>
<feature type="domain" description="Teneurin-like YD-shell" evidence="5">
    <location>
        <begin position="1476"/>
        <end position="1778"/>
    </location>
</feature>
<keyword evidence="3" id="KW-1133">Transmembrane helix</keyword>